<accession>A0A069AGC6</accession>
<dbReference type="Gene3D" id="3.20.20.140">
    <property type="entry name" value="Metal-dependent hydrolases"/>
    <property type="match status" value="1"/>
</dbReference>
<dbReference type="PANTHER" id="PTHR11113:SF14">
    <property type="entry name" value="N-ACETYLGLUCOSAMINE-6-PHOSPHATE DEACETYLASE"/>
    <property type="match status" value="1"/>
</dbReference>
<feature type="active site" description="Proton donor/acceptor" evidence="10">
    <location>
        <position position="273"/>
    </location>
</feature>
<feature type="binding site" evidence="12">
    <location>
        <position position="194"/>
    </location>
    <ligand>
        <name>Zn(2+)</name>
        <dbReference type="ChEBI" id="CHEBI:29105"/>
    </ligand>
</feature>
<evidence type="ECO:0000256" key="9">
    <source>
        <dbReference type="PIRNR" id="PIRNR038994"/>
    </source>
</evidence>
<dbReference type="PANTHER" id="PTHR11113">
    <property type="entry name" value="N-ACETYLGLUCOSAMINE-6-PHOSPHATE DEACETYLASE"/>
    <property type="match status" value="1"/>
</dbReference>
<comment type="cofactor">
    <cofactor evidence="12">
        <name>a divalent metal cation</name>
        <dbReference type="ChEBI" id="CHEBI:60240"/>
    </cofactor>
    <text evidence="12">Binds 1 divalent metal cation per subunit.</text>
</comment>
<keyword evidence="4 12" id="KW-0479">Metal-binding</keyword>
<dbReference type="InterPro" id="IPR032466">
    <property type="entry name" value="Metal_Hydrolase"/>
</dbReference>
<comment type="catalytic activity">
    <reaction evidence="7">
        <text>N-acetyl-D-glucosamine 6-phosphate + H2O = D-glucosamine 6-phosphate + acetate</text>
        <dbReference type="Rhea" id="RHEA:22936"/>
        <dbReference type="ChEBI" id="CHEBI:15377"/>
        <dbReference type="ChEBI" id="CHEBI:30089"/>
        <dbReference type="ChEBI" id="CHEBI:57513"/>
        <dbReference type="ChEBI" id="CHEBI:58725"/>
        <dbReference type="EC" id="3.5.1.25"/>
    </reaction>
</comment>
<dbReference type="AlphaFoldDB" id="A0A069AGC6"/>
<dbReference type="FunFam" id="3.20.20.140:FF:000004">
    <property type="entry name" value="N-acetylglucosamine-6-phosphate deacetylase"/>
    <property type="match status" value="1"/>
</dbReference>
<name>A0A069AGC6_CLODI</name>
<dbReference type="Gene3D" id="2.30.40.10">
    <property type="entry name" value="Urease, subunit C, domain 1"/>
    <property type="match status" value="1"/>
</dbReference>
<feature type="domain" description="Amidohydrolase-related" evidence="13">
    <location>
        <begin position="50"/>
        <end position="376"/>
    </location>
</feature>
<evidence type="ECO:0000313" key="16">
    <source>
        <dbReference type="EMBL" id="CDT39193.1"/>
    </source>
</evidence>
<evidence type="ECO:0000313" key="14">
    <source>
        <dbReference type="EMBL" id="CDS89763.1"/>
    </source>
</evidence>
<dbReference type="InterPro" id="IPR011059">
    <property type="entry name" value="Metal-dep_hydrolase_composite"/>
</dbReference>
<dbReference type="GO" id="GO:0008448">
    <property type="term" value="F:N-acetylglucosamine-6-phosphate deacetylase activity"/>
    <property type="evidence" value="ECO:0007669"/>
    <property type="project" value="UniProtKB-EC"/>
</dbReference>
<organism evidence="14">
    <name type="scientific">Clostridioides difficile</name>
    <name type="common">Peptoclostridium difficile</name>
    <dbReference type="NCBI Taxonomy" id="1496"/>
    <lineage>
        <taxon>Bacteria</taxon>
        <taxon>Bacillati</taxon>
        <taxon>Bacillota</taxon>
        <taxon>Clostridia</taxon>
        <taxon>Peptostreptococcales</taxon>
        <taxon>Peptostreptococcaceae</taxon>
        <taxon>Clostridioides</taxon>
    </lineage>
</organism>
<evidence type="ECO:0000256" key="11">
    <source>
        <dbReference type="PIRSR" id="PIRSR038994-2"/>
    </source>
</evidence>
<comment type="pathway">
    <text evidence="8">Amino-sugar metabolism; N-acetylneuraminate degradation; D-fructose 6-phosphate from N-acetylneuraminate: step 4/5.</text>
</comment>
<dbReference type="PIRSF" id="PIRSF038994">
    <property type="entry name" value="NagA"/>
    <property type="match status" value="1"/>
</dbReference>
<dbReference type="SUPFAM" id="SSF51556">
    <property type="entry name" value="Metallo-dependent hydrolases"/>
    <property type="match status" value="1"/>
</dbReference>
<evidence type="ECO:0000256" key="3">
    <source>
        <dbReference type="ARBA" id="ARBA00018029"/>
    </source>
</evidence>
<dbReference type="EC" id="3.5.1.25" evidence="2"/>
<evidence type="ECO:0000259" key="13">
    <source>
        <dbReference type="Pfam" id="PF01979"/>
    </source>
</evidence>
<dbReference type="CDD" id="cd00854">
    <property type="entry name" value="NagA"/>
    <property type="match status" value="1"/>
</dbReference>
<feature type="binding site" evidence="11">
    <location>
        <position position="139"/>
    </location>
    <ligand>
        <name>substrate</name>
    </ligand>
</feature>
<dbReference type="RefSeq" id="WP_021390337.1">
    <property type="nucleotide sequence ID" value="NZ_BBYB01000109.1"/>
</dbReference>
<dbReference type="EMBL" id="LK933138">
    <property type="protein sequence ID" value="CDT39193.1"/>
    <property type="molecule type" value="Genomic_DNA"/>
</dbReference>
<dbReference type="EMBL" id="LK932416">
    <property type="protein sequence ID" value="CDS89957.1"/>
    <property type="molecule type" value="Genomic_DNA"/>
</dbReference>
<proteinExistence type="inferred from homology"/>
<feature type="binding site" evidence="11">
    <location>
        <begin position="218"/>
        <end position="219"/>
    </location>
    <ligand>
        <name>substrate</name>
    </ligand>
</feature>
<feature type="binding site" evidence="11">
    <location>
        <begin position="306"/>
        <end position="308"/>
    </location>
    <ligand>
        <name>substrate</name>
    </ligand>
</feature>
<evidence type="ECO:0000256" key="6">
    <source>
        <dbReference type="ARBA" id="ARBA00023277"/>
    </source>
</evidence>
<dbReference type="GO" id="GO:0046872">
    <property type="term" value="F:metal ion binding"/>
    <property type="evidence" value="ECO:0007669"/>
    <property type="project" value="UniProtKB-KW"/>
</dbReference>
<evidence type="ECO:0000256" key="4">
    <source>
        <dbReference type="ARBA" id="ARBA00022723"/>
    </source>
</evidence>
<feature type="binding site" evidence="12">
    <location>
        <position position="128"/>
    </location>
    <ligand>
        <name>Zn(2+)</name>
        <dbReference type="ChEBI" id="CHEBI:29105"/>
    </ligand>
</feature>
<feature type="binding site" evidence="11">
    <location>
        <position position="250"/>
    </location>
    <ligand>
        <name>substrate</name>
    </ligand>
</feature>
<evidence type="ECO:0000256" key="10">
    <source>
        <dbReference type="PIRSR" id="PIRSR038994-1"/>
    </source>
</evidence>
<protein>
    <recommendedName>
        <fullName evidence="3">N-acetylglucosamine-6-phosphate deacetylase</fullName>
        <ecNumber evidence="2">3.5.1.25</ecNumber>
    </recommendedName>
</protein>
<dbReference type="GO" id="GO:0006046">
    <property type="term" value="P:N-acetylglucosamine catabolic process"/>
    <property type="evidence" value="ECO:0007669"/>
    <property type="project" value="TreeGrafter"/>
</dbReference>
<evidence type="ECO:0000313" key="15">
    <source>
        <dbReference type="EMBL" id="CDS89957.1"/>
    </source>
</evidence>
<evidence type="ECO:0000256" key="7">
    <source>
        <dbReference type="ARBA" id="ARBA00047647"/>
    </source>
</evidence>
<dbReference type="SUPFAM" id="SSF51338">
    <property type="entry name" value="Composite domain of metallo-dependent hydrolases"/>
    <property type="match status" value="1"/>
</dbReference>
<keyword evidence="6 9" id="KW-0119">Carbohydrate metabolism</keyword>
<dbReference type="Pfam" id="PF01979">
    <property type="entry name" value="Amidohydro_1"/>
    <property type="match status" value="1"/>
</dbReference>
<evidence type="ECO:0000256" key="12">
    <source>
        <dbReference type="PIRSR" id="PIRSR038994-3"/>
    </source>
</evidence>
<evidence type="ECO:0000256" key="8">
    <source>
        <dbReference type="ARBA" id="ARBA00060590"/>
    </source>
</evidence>
<evidence type="ECO:0000256" key="1">
    <source>
        <dbReference type="ARBA" id="ARBA00010716"/>
    </source>
</evidence>
<dbReference type="InterPro" id="IPR003764">
    <property type="entry name" value="GlcNAc_6-P_deAcase"/>
</dbReference>
<keyword evidence="5 9" id="KW-0378">Hydrolase</keyword>
<dbReference type="InterPro" id="IPR006680">
    <property type="entry name" value="Amidohydro-rel"/>
</dbReference>
<dbReference type="NCBIfam" id="TIGR00221">
    <property type="entry name" value="nagA"/>
    <property type="match status" value="1"/>
</dbReference>
<feature type="binding site" evidence="11">
    <location>
        <position position="226"/>
    </location>
    <ligand>
        <name>substrate</name>
    </ligand>
</feature>
<evidence type="ECO:0000256" key="2">
    <source>
        <dbReference type="ARBA" id="ARBA00011899"/>
    </source>
</evidence>
<sequence length="384" mass="42436">MKSFIYADKFFMKHGIKEKGYLSIINGKFGEFQQERPNITDNVIDFSGKYIAPGLVDTHIHGLLGADVMDNTFEAINTISKGLLKYGVTSFLPTTLTDSVDTLSDSVENISNSFNRVEGAKIQGIYLEGPFFTEKYKGAQNEKYFKDPDINILKLWQKKSKNLIRKIAIAPERKGSIELTRYATKNNISVSLGHSSATFEQVKQVVNSGAKVFVHTYNGMSPLNHREPGMVGAAMVLKDTYAELICDGHHVSPIAVKIIMDAKSSNNIALITDCMRAGAMEDGKYTLGKFNVNVKNSVARLNSGSLAGSVLTMDKAVRNIVDWNISTLEDAIKMATYVPALSCNIDNVCGSIYQGMDADFIVTDNDFNIHETYINGICKYKVNK</sequence>
<dbReference type="EMBL" id="LK932531">
    <property type="protein sequence ID" value="CDS89763.1"/>
    <property type="molecule type" value="Genomic_DNA"/>
</dbReference>
<feature type="binding site" evidence="12">
    <location>
        <position position="215"/>
    </location>
    <ligand>
        <name>Zn(2+)</name>
        <dbReference type="ChEBI" id="CHEBI:29105"/>
    </ligand>
</feature>
<comment type="similarity">
    <text evidence="1 9">Belongs to the metallo-dependent hydrolases superfamily. NagA family.</text>
</comment>
<evidence type="ECO:0000256" key="5">
    <source>
        <dbReference type="ARBA" id="ARBA00022801"/>
    </source>
</evidence>
<gene>
    <name evidence="15" type="primary">manD</name>
    <name evidence="16" type="ORF">BN1095_460050</name>
    <name evidence="14" type="ORF">BN1096_760038</name>
    <name evidence="15" type="ORF">BN1097_760039</name>
</gene>
<reference evidence="14" key="1">
    <citation type="submission" date="2014-07" db="EMBL/GenBank/DDBJ databases">
        <authorList>
            <person name="Monot Marc"/>
        </authorList>
    </citation>
    <scope>NUCLEOTIDE SEQUENCE</scope>
    <source>
        <strain evidence="16">7032989</strain>
        <strain evidence="15">7032994</strain>
    </source>
</reference>